<dbReference type="EMBL" id="WHVB01000029">
    <property type="protein sequence ID" value="KAF8469302.1"/>
    <property type="molecule type" value="Genomic_DNA"/>
</dbReference>
<protein>
    <submittedName>
        <fullName evidence="2">Uncharacterized protein</fullName>
    </submittedName>
</protein>
<keyword evidence="3" id="KW-1185">Reference proteome</keyword>
<sequence>MLGVQPANRLMGTGQRRVCKRRPEPGCTPHGSALGPRTKTLRFATEMPEPLDFSEAWLGGIAANSNASACARPDGDSSMLDGTAVLTLDIGGDDERPTSDSMTGGPCGPLGGAIGPPGPEGIDNVSVGDMHGEGLRGGTQQKLVVEGNWGSLGERV</sequence>
<feature type="compositionally biased region" description="Gly residues" evidence="1">
    <location>
        <begin position="105"/>
        <end position="115"/>
    </location>
</feature>
<evidence type="ECO:0000256" key="1">
    <source>
        <dbReference type="SAM" id="MobiDB-lite"/>
    </source>
</evidence>
<proteinExistence type="predicted"/>
<feature type="region of interest" description="Disordered" evidence="1">
    <location>
        <begin position="89"/>
        <end position="141"/>
    </location>
</feature>
<dbReference type="Proteomes" id="UP000759537">
    <property type="component" value="Unassembled WGS sequence"/>
</dbReference>
<evidence type="ECO:0000313" key="3">
    <source>
        <dbReference type="Proteomes" id="UP000759537"/>
    </source>
</evidence>
<gene>
    <name evidence="2" type="ORF">DFH94DRAFT_231057</name>
</gene>
<comment type="caution">
    <text evidence="2">The sequence shown here is derived from an EMBL/GenBank/DDBJ whole genome shotgun (WGS) entry which is preliminary data.</text>
</comment>
<reference evidence="2" key="2">
    <citation type="journal article" date="2020" name="Nat. Commun.">
        <title>Large-scale genome sequencing of mycorrhizal fungi provides insights into the early evolution of symbiotic traits.</title>
        <authorList>
            <person name="Miyauchi S."/>
            <person name="Kiss E."/>
            <person name="Kuo A."/>
            <person name="Drula E."/>
            <person name="Kohler A."/>
            <person name="Sanchez-Garcia M."/>
            <person name="Morin E."/>
            <person name="Andreopoulos B."/>
            <person name="Barry K.W."/>
            <person name="Bonito G."/>
            <person name="Buee M."/>
            <person name="Carver A."/>
            <person name="Chen C."/>
            <person name="Cichocki N."/>
            <person name="Clum A."/>
            <person name="Culley D."/>
            <person name="Crous P.W."/>
            <person name="Fauchery L."/>
            <person name="Girlanda M."/>
            <person name="Hayes R.D."/>
            <person name="Keri Z."/>
            <person name="LaButti K."/>
            <person name="Lipzen A."/>
            <person name="Lombard V."/>
            <person name="Magnuson J."/>
            <person name="Maillard F."/>
            <person name="Murat C."/>
            <person name="Nolan M."/>
            <person name="Ohm R.A."/>
            <person name="Pangilinan J."/>
            <person name="Pereira M.F."/>
            <person name="Perotto S."/>
            <person name="Peter M."/>
            <person name="Pfister S."/>
            <person name="Riley R."/>
            <person name="Sitrit Y."/>
            <person name="Stielow J.B."/>
            <person name="Szollosi G."/>
            <person name="Zifcakova L."/>
            <person name="Stursova M."/>
            <person name="Spatafora J.W."/>
            <person name="Tedersoo L."/>
            <person name="Vaario L.M."/>
            <person name="Yamada A."/>
            <person name="Yan M."/>
            <person name="Wang P."/>
            <person name="Xu J."/>
            <person name="Bruns T."/>
            <person name="Baldrian P."/>
            <person name="Vilgalys R."/>
            <person name="Dunand C."/>
            <person name="Henrissat B."/>
            <person name="Grigoriev I.V."/>
            <person name="Hibbett D."/>
            <person name="Nagy L.G."/>
            <person name="Martin F.M."/>
        </authorList>
    </citation>
    <scope>NUCLEOTIDE SEQUENCE</scope>
    <source>
        <strain evidence="2">Prilba</strain>
    </source>
</reference>
<feature type="non-terminal residue" evidence="2">
    <location>
        <position position="156"/>
    </location>
</feature>
<reference evidence="2" key="1">
    <citation type="submission" date="2019-10" db="EMBL/GenBank/DDBJ databases">
        <authorList>
            <consortium name="DOE Joint Genome Institute"/>
            <person name="Kuo A."/>
            <person name="Miyauchi S."/>
            <person name="Kiss E."/>
            <person name="Drula E."/>
            <person name="Kohler A."/>
            <person name="Sanchez-Garcia M."/>
            <person name="Andreopoulos B."/>
            <person name="Barry K.W."/>
            <person name="Bonito G."/>
            <person name="Buee M."/>
            <person name="Carver A."/>
            <person name="Chen C."/>
            <person name="Cichocki N."/>
            <person name="Clum A."/>
            <person name="Culley D."/>
            <person name="Crous P.W."/>
            <person name="Fauchery L."/>
            <person name="Girlanda M."/>
            <person name="Hayes R."/>
            <person name="Keri Z."/>
            <person name="LaButti K."/>
            <person name="Lipzen A."/>
            <person name="Lombard V."/>
            <person name="Magnuson J."/>
            <person name="Maillard F."/>
            <person name="Morin E."/>
            <person name="Murat C."/>
            <person name="Nolan M."/>
            <person name="Ohm R."/>
            <person name="Pangilinan J."/>
            <person name="Pereira M."/>
            <person name="Perotto S."/>
            <person name="Peter M."/>
            <person name="Riley R."/>
            <person name="Sitrit Y."/>
            <person name="Stielow B."/>
            <person name="Szollosi G."/>
            <person name="Zifcakova L."/>
            <person name="Stursova M."/>
            <person name="Spatafora J.W."/>
            <person name="Tedersoo L."/>
            <person name="Vaario L.-M."/>
            <person name="Yamada A."/>
            <person name="Yan M."/>
            <person name="Wang P."/>
            <person name="Xu J."/>
            <person name="Bruns T."/>
            <person name="Baldrian P."/>
            <person name="Vilgalys R."/>
            <person name="Henrissat B."/>
            <person name="Grigoriev I.V."/>
            <person name="Hibbett D."/>
            <person name="Nagy L.G."/>
            <person name="Martin F.M."/>
        </authorList>
    </citation>
    <scope>NUCLEOTIDE SEQUENCE</scope>
    <source>
        <strain evidence="2">Prilba</strain>
    </source>
</reference>
<accession>A0A9P5JYF8</accession>
<evidence type="ECO:0000313" key="2">
    <source>
        <dbReference type="EMBL" id="KAF8469302.1"/>
    </source>
</evidence>
<dbReference type="AlphaFoldDB" id="A0A9P5JYF8"/>
<organism evidence="2 3">
    <name type="scientific">Russula ochroleuca</name>
    <dbReference type="NCBI Taxonomy" id="152965"/>
    <lineage>
        <taxon>Eukaryota</taxon>
        <taxon>Fungi</taxon>
        <taxon>Dikarya</taxon>
        <taxon>Basidiomycota</taxon>
        <taxon>Agaricomycotina</taxon>
        <taxon>Agaricomycetes</taxon>
        <taxon>Russulales</taxon>
        <taxon>Russulaceae</taxon>
        <taxon>Russula</taxon>
    </lineage>
</organism>
<name>A0A9P5JYF8_9AGAM</name>